<organism evidence="2 3">
    <name type="scientific">Halospeciosus flavus</name>
    <dbReference type="NCBI Taxonomy" id="3032283"/>
    <lineage>
        <taxon>Archaea</taxon>
        <taxon>Methanobacteriati</taxon>
        <taxon>Methanobacteriota</taxon>
        <taxon>Stenosarchaea group</taxon>
        <taxon>Halobacteria</taxon>
        <taxon>Halobacteriales</taxon>
        <taxon>Halobacteriaceae</taxon>
        <taxon>Halospeciosus</taxon>
    </lineage>
</organism>
<reference evidence="2 3" key="1">
    <citation type="journal article" date="2019" name="Int. J. Syst. Evol. Microbiol.">
        <title>The Global Catalogue of Microorganisms (GCM) 10K type strain sequencing project: providing services to taxonomists for standard genome sequencing and annotation.</title>
        <authorList>
            <consortium name="The Broad Institute Genomics Platform"/>
            <consortium name="The Broad Institute Genome Sequencing Center for Infectious Disease"/>
            <person name="Wu L."/>
            <person name="Ma J."/>
        </authorList>
    </citation>
    <scope>NUCLEOTIDE SEQUENCE [LARGE SCALE GENOMIC DNA]</scope>
    <source>
        <strain evidence="2 3">XZGYJ-43</strain>
    </source>
</reference>
<gene>
    <name evidence="2" type="ORF">ACFQJ9_10815</name>
</gene>
<dbReference type="CDD" id="cd02042">
    <property type="entry name" value="ParAB_family"/>
    <property type="match status" value="1"/>
</dbReference>
<dbReference type="Pfam" id="PF13614">
    <property type="entry name" value="AAA_31"/>
    <property type="match status" value="1"/>
</dbReference>
<comment type="caution">
    <text evidence="2">The sequence shown here is derived from an EMBL/GenBank/DDBJ whole genome shotgun (WGS) entry which is preliminary data.</text>
</comment>
<accession>A0ABD5Z3R8</accession>
<proteinExistence type="predicted"/>
<evidence type="ECO:0000259" key="1">
    <source>
        <dbReference type="Pfam" id="PF13614"/>
    </source>
</evidence>
<keyword evidence="3" id="KW-1185">Reference proteome</keyword>
<dbReference type="SUPFAM" id="SSF52540">
    <property type="entry name" value="P-loop containing nucleoside triphosphate hydrolases"/>
    <property type="match status" value="1"/>
</dbReference>
<dbReference type="PANTHER" id="PTHR13696">
    <property type="entry name" value="P-LOOP CONTAINING NUCLEOSIDE TRIPHOSPHATE HYDROLASE"/>
    <property type="match status" value="1"/>
</dbReference>
<feature type="domain" description="AAA" evidence="1">
    <location>
        <begin position="9"/>
        <end position="183"/>
    </location>
</feature>
<sequence>MSTNTNPRAVSVSILKGGVGKSTIAVNLTDRLAARGNDVLFIDLDPNGHASMGLGFKEVYRDGDEDIGDVLLDDGDAAPADVIHSTEFGFDVVPSSKGLEKVEDRLRNSMFSDVRLRRDMVEPLLDEGVYDYVVTDSPAYRGKLADNALVATQNILIPLTPGNESLAGFERTLERQIKPIRKQIGLDILSVVPNRISNRIDQRNSDRILIEDLNENFGEFVPEFARIGPETFDRIDDGELDELPKPGIRDRRAFTKAFGENMPLAHYDPNNDQVAHLDTLAATVEEEVGE</sequence>
<dbReference type="InterPro" id="IPR050678">
    <property type="entry name" value="DNA_Partitioning_ATPase"/>
</dbReference>
<evidence type="ECO:0000313" key="3">
    <source>
        <dbReference type="Proteomes" id="UP001596447"/>
    </source>
</evidence>
<dbReference type="RefSeq" id="WP_279529815.1">
    <property type="nucleotide sequence ID" value="NZ_CP122312.1"/>
</dbReference>
<dbReference type="Gene3D" id="3.40.50.300">
    <property type="entry name" value="P-loop containing nucleotide triphosphate hydrolases"/>
    <property type="match status" value="1"/>
</dbReference>
<name>A0ABD5Z3R8_9EURY</name>
<evidence type="ECO:0000313" key="2">
    <source>
        <dbReference type="EMBL" id="MFC7199892.1"/>
    </source>
</evidence>
<dbReference type="Proteomes" id="UP001596447">
    <property type="component" value="Unassembled WGS sequence"/>
</dbReference>
<dbReference type="EMBL" id="JBHTAR010000011">
    <property type="protein sequence ID" value="MFC7199892.1"/>
    <property type="molecule type" value="Genomic_DNA"/>
</dbReference>
<dbReference type="InterPro" id="IPR025669">
    <property type="entry name" value="AAA_dom"/>
</dbReference>
<dbReference type="InterPro" id="IPR027417">
    <property type="entry name" value="P-loop_NTPase"/>
</dbReference>
<protein>
    <submittedName>
        <fullName evidence="2">ParA family protein</fullName>
    </submittedName>
</protein>
<dbReference type="PANTHER" id="PTHR13696:SF99">
    <property type="entry name" value="COBYRINIC ACID AC-DIAMIDE SYNTHASE"/>
    <property type="match status" value="1"/>
</dbReference>
<dbReference type="AlphaFoldDB" id="A0ABD5Z3R8"/>